<dbReference type="STRING" id="676599.ARC20_02905"/>
<accession>A0A0R0B0J5</accession>
<dbReference type="AlphaFoldDB" id="A0A0R0B0J5"/>
<keyword evidence="1" id="KW-0238">DNA-binding</keyword>
<name>A0A0R0B0J5_9GAMM</name>
<dbReference type="RefSeq" id="WP_057643169.1">
    <property type="nucleotide sequence ID" value="NZ_LLXU01000024.1"/>
</dbReference>
<protein>
    <submittedName>
        <fullName evidence="1">DNA-binding protein</fullName>
    </submittedName>
</protein>
<dbReference type="OrthoDB" id="7860618at2"/>
<organism evidence="1 2">
    <name type="scientific">Stenotrophomonas panacihumi</name>
    <dbReference type="NCBI Taxonomy" id="676599"/>
    <lineage>
        <taxon>Bacteria</taxon>
        <taxon>Pseudomonadati</taxon>
        <taxon>Pseudomonadota</taxon>
        <taxon>Gammaproteobacteria</taxon>
        <taxon>Lysobacterales</taxon>
        <taxon>Lysobacteraceae</taxon>
        <taxon>Stenotrophomonas</taxon>
    </lineage>
</organism>
<reference evidence="1 2" key="1">
    <citation type="submission" date="2015-10" db="EMBL/GenBank/DDBJ databases">
        <title>Genome sequencing and analysis of members of genus Stenotrophomonas.</title>
        <authorList>
            <person name="Patil P.P."/>
            <person name="Midha S."/>
            <person name="Patil P.B."/>
        </authorList>
    </citation>
    <scope>NUCLEOTIDE SEQUENCE [LARGE SCALE GENOMIC DNA]</scope>
    <source>
        <strain evidence="1 2">JCM 16536</strain>
    </source>
</reference>
<evidence type="ECO:0000313" key="2">
    <source>
        <dbReference type="Proteomes" id="UP000051802"/>
    </source>
</evidence>
<dbReference type="GO" id="GO:0003677">
    <property type="term" value="F:DNA binding"/>
    <property type="evidence" value="ECO:0007669"/>
    <property type="project" value="UniProtKB-KW"/>
</dbReference>
<proteinExistence type="predicted"/>
<dbReference type="Proteomes" id="UP000051802">
    <property type="component" value="Unassembled WGS sequence"/>
</dbReference>
<comment type="caution">
    <text evidence="1">The sequence shown here is derived from an EMBL/GenBank/DDBJ whole genome shotgun (WGS) entry which is preliminary data.</text>
</comment>
<gene>
    <name evidence="1" type="ORF">ARC20_02905</name>
</gene>
<dbReference type="EMBL" id="LLXU01000024">
    <property type="protein sequence ID" value="KRG47882.1"/>
    <property type="molecule type" value="Genomic_DNA"/>
</dbReference>
<sequence>MGTYEFILKFRLPDPHADPEQHLEALADAGCEDATAGIGQPGRLALDFARQAGSALDAVVSAVRAVQAAIPGVALVEASPDLVGLTDVAALFGCSRQNVRKLMTSHPATFPPAVHEGAASLWHLRQVLAWFRDTQRRPVDGALVEVAEVTMKLNIANATQRLGREGVPKAILSLFA</sequence>
<evidence type="ECO:0000313" key="1">
    <source>
        <dbReference type="EMBL" id="KRG47882.1"/>
    </source>
</evidence>
<keyword evidence="2" id="KW-1185">Reference proteome</keyword>